<evidence type="ECO:0000259" key="5">
    <source>
        <dbReference type="PROSITE" id="PS50995"/>
    </source>
</evidence>
<keyword evidence="7" id="KW-1185">Reference proteome</keyword>
<gene>
    <name evidence="6" type="ORF">DWB68_15680</name>
</gene>
<dbReference type="Gene3D" id="1.10.10.10">
    <property type="entry name" value="Winged helix-like DNA-binding domain superfamily/Winged helix DNA-binding domain"/>
    <property type="match status" value="1"/>
</dbReference>
<dbReference type="InterPro" id="IPR023187">
    <property type="entry name" value="Tscrpt_reg_MarR-type_CS"/>
</dbReference>
<name>A0A399JE19_9MICC</name>
<evidence type="ECO:0000256" key="4">
    <source>
        <dbReference type="SAM" id="MobiDB-lite"/>
    </source>
</evidence>
<dbReference type="GO" id="GO:0003677">
    <property type="term" value="F:DNA binding"/>
    <property type="evidence" value="ECO:0007669"/>
    <property type="project" value="UniProtKB-KW"/>
</dbReference>
<feature type="region of interest" description="Disordered" evidence="4">
    <location>
        <begin position="99"/>
        <end position="118"/>
    </location>
</feature>
<feature type="domain" description="HTH marR-type" evidence="5">
    <location>
        <begin position="11"/>
        <end position="150"/>
    </location>
</feature>
<dbReference type="AlphaFoldDB" id="A0A399JE19"/>
<dbReference type="GO" id="GO:0003700">
    <property type="term" value="F:DNA-binding transcription factor activity"/>
    <property type="evidence" value="ECO:0007669"/>
    <property type="project" value="InterPro"/>
</dbReference>
<reference evidence="6 7" key="1">
    <citation type="submission" date="2018-07" db="EMBL/GenBank/DDBJ databases">
        <title>Arthrobacter sp. nov., isolated from raw cow's milk with high bacterial count.</title>
        <authorList>
            <person name="Hahne J."/>
            <person name="Isele D."/>
            <person name="Lipski A."/>
        </authorList>
    </citation>
    <scope>NUCLEOTIDE SEQUENCE [LARGE SCALE GENOMIC DNA]</scope>
    <source>
        <strain evidence="6 7">JZ R-35</strain>
    </source>
</reference>
<dbReference type="PROSITE" id="PS50995">
    <property type="entry name" value="HTH_MARR_2"/>
    <property type="match status" value="1"/>
</dbReference>
<dbReference type="EMBL" id="QQXK01000062">
    <property type="protein sequence ID" value="RII40866.1"/>
    <property type="molecule type" value="Genomic_DNA"/>
</dbReference>
<protein>
    <submittedName>
        <fullName evidence="6">MarR family transcriptional regulator</fullName>
    </submittedName>
</protein>
<evidence type="ECO:0000313" key="6">
    <source>
        <dbReference type="EMBL" id="RII40866.1"/>
    </source>
</evidence>
<keyword evidence="3" id="KW-0804">Transcription</keyword>
<sequence length="153" mass="17076">MFWNPDTSASSDETLELLSELHRYRQTNEHVRTKAHEEMGLKGKELETLQLVLAADMAGDTLRQLDLAEQLHITGASVSALVDRLAQAGYITREAHPKDRRSVALKPTEKAQSQVGTTLRKMSEGMMAATERLDDRGKITVTNFLRDLNSALD</sequence>
<dbReference type="InterPro" id="IPR036388">
    <property type="entry name" value="WH-like_DNA-bd_sf"/>
</dbReference>
<dbReference type="SUPFAM" id="SSF46785">
    <property type="entry name" value="Winged helix' DNA-binding domain"/>
    <property type="match status" value="1"/>
</dbReference>
<dbReference type="Proteomes" id="UP000265419">
    <property type="component" value="Unassembled WGS sequence"/>
</dbReference>
<evidence type="ECO:0000313" key="7">
    <source>
        <dbReference type="Proteomes" id="UP000265419"/>
    </source>
</evidence>
<dbReference type="PROSITE" id="PS01117">
    <property type="entry name" value="HTH_MARR_1"/>
    <property type="match status" value="1"/>
</dbReference>
<dbReference type="PRINTS" id="PR00598">
    <property type="entry name" value="HTHMARR"/>
</dbReference>
<dbReference type="InterPro" id="IPR036390">
    <property type="entry name" value="WH_DNA-bd_sf"/>
</dbReference>
<proteinExistence type="predicted"/>
<organism evidence="6 7">
    <name type="scientific">Galactobacter valiniphilus</name>
    <dbReference type="NCBI Taxonomy" id="2676122"/>
    <lineage>
        <taxon>Bacteria</taxon>
        <taxon>Bacillati</taxon>
        <taxon>Actinomycetota</taxon>
        <taxon>Actinomycetes</taxon>
        <taxon>Micrococcales</taxon>
        <taxon>Micrococcaceae</taxon>
        <taxon>Galactobacter</taxon>
    </lineage>
</organism>
<dbReference type="SMART" id="SM00347">
    <property type="entry name" value="HTH_MARR"/>
    <property type="match status" value="1"/>
</dbReference>
<keyword evidence="2" id="KW-0238">DNA-binding</keyword>
<evidence type="ECO:0000256" key="2">
    <source>
        <dbReference type="ARBA" id="ARBA00023125"/>
    </source>
</evidence>
<dbReference type="InterPro" id="IPR000835">
    <property type="entry name" value="HTH_MarR-typ"/>
</dbReference>
<comment type="caution">
    <text evidence="6">The sequence shown here is derived from an EMBL/GenBank/DDBJ whole genome shotgun (WGS) entry which is preliminary data.</text>
</comment>
<accession>A0A399JE19</accession>
<dbReference type="PANTHER" id="PTHR42756">
    <property type="entry name" value="TRANSCRIPTIONAL REGULATOR, MARR"/>
    <property type="match status" value="1"/>
</dbReference>
<dbReference type="PANTHER" id="PTHR42756:SF1">
    <property type="entry name" value="TRANSCRIPTIONAL REPRESSOR OF EMRAB OPERON"/>
    <property type="match status" value="1"/>
</dbReference>
<evidence type="ECO:0000256" key="3">
    <source>
        <dbReference type="ARBA" id="ARBA00023163"/>
    </source>
</evidence>
<evidence type="ECO:0000256" key="1">
    <source>
        <dbReference type="ARBA" id="ARBA00023015"/>
    </source>
</evidence>
<dbReference type="Pfam" id="PF01047">
    <property type="entry name" value="MarR"/>
    <property type="match status" value="1"/>
</dbReference>
<keyword evidence="1" id="KW-0805">Transcription regulation</keyword>